<keyword evidence="1" id="KW-0472">Membrane</keyword>
<comment type="caution">
    <text evidence="2">The sequence shown here is derived from an EMBL/GenBank/DDBJ whole genome shotgun (WGS) entry which is preliminary data.</text>
</comment>
<feature type="transmembrane region" description="Helical" evidence="1">
    <location>
        <begin position="117"/>
        <end position="136"/>
    </location>
</feature>
<keyword evidence="1" id="KW-0812">Transmembrane</keyword>
<reference evidence="2 3" key="1">
    <citation type="submission" date="2019-05" db="EMBL/GenBank/DDBJ databases">
        <title>We sequenced the genome of Paenibacillus hemerocallicola KCTC 33185 for further insight into its adaptation and study the phylogeny of Paenibacillus.</title>
        <authorList>
            <person name="Narsing Rao M.P."/>
        </authorList>
    </citation>
    <scope>NUCLEOTIDE SEQUENCE [LARGE SCALE GENOMIC DNA]</scope>
    <source>
        <strain evidence="2 3">KCTC 33185</strain>
    </source>
</reference>
<evidence type="ECO:0008006" key="4">
    <source>
        <dbReference type="Google" id="ProtNLM"/>
    </source>
</evidence>
<accession>A0A5C4TE18</accession>
<evidence type="ECO:0000313" key="3">
    <source>
        <dbReference type="Proteomes" id="UP000307943"/>
    </source>
</evidence>
<protein>
    <recommendedName>
        <fullName evidence="4">UDP-N-acetylmuramyl pentapeptide phosphotransferase</fullName>
    </recommendedName>
</protein>
<feature type="transmembrane region" description="Helical" evidence="1">
    <location>
        <begin position="221"/>
        <end position="247"/>
    </location>
</feature>
<gene>
    <name evidence="2" type="ORF">FE784_05200</name>
</gene>
<feature type="transmembrane region" description="Helical" evidence="1">
    <location>
        <begin position="36"/>
        <end position="60"/>
    </location>
</feature>
<evidence type="ECO:0000313" key="2">
    <source>
        <dbReference type="EMBL" id="TNJ67354.1"/>
    </source>
</evidence>
<evidence type="ECO:0000256" key="1">
    <source>
        <dbReference type="SAM" id="Phobius"/>
    </source>
</evidence>
<name>A0A5C4TE18_9BACL</name>
<dbReference type="AlphaFoldDB" id="A0A5C4TE18"/>
<keyword evidence="1" id="KW-1133">Transmembrane helix</keyword>
<dbReference type="Proteomes" id="UP000307943">
    <property type="component" value="Unassembled WGS sequence"/>
</dbReference>
<dbReference type="RefSeq" id="WP_139601067.1">
    <property type="nucleotide sequence ID" value="NZ_VDCQ01000005.1"/>
</dbReference>
<organism evidence="2 3">
    <name type="scientific">Paenibacillus hemerocallicola</name>
    <dbReference type="NCBI Taxonomy" id="1172614"/>
    <lineage>
        <taxon>Bacteria</taxon>
        <taxon>Bacillati</taxon>
        <taxon>Bacillota</taxon>
        <taxon>Bacilli</taxon>
        <taxon>Bacillales</taxon>
        <taxon>Paenibacillaceae</taxon>
        <taxon>Paenibacillus</taxon>
    </lineage>
</organism>
<dbReference type="EMBL" id="VDCQ01000005">
    <property type="protein sequence ID" value="TNJ67354.1"/>
    <property type="molecule type" value="Genomic_DNA"/>
</dbReference>
<keyword evidence="3" id="KW-1185">Reference proteome</keyword>
<dbReference type="OrthoDB" id="2679245at2"/>
<proteinExistence type="predicted"/>
<sequence>MIIPFLSIVCLYLLGRLALPAVVRFLRQHGLVSSNYAGDIIPVGTGVVLIILFAAFYTGLELTASIGRTPAADTIARGPMAAFLLVFAVGWLDDSVGDRTVKGLGGHWRKWRDTRTLSTGVVKAAVIVVAALWIVLRESGNFAESLVDWITIVLSANALNLLDVRPGRAWKGFYIGAAILIAASADWTRCVWLLPSIAGGLALMPGDLKGKHMLGDCGSNLLGFVLGCTMAIAAPVWLQATGLFMLAAMHRTAERSSITAWIERHKWVRWLDRFGRA</sequence>